<dbReference type="AlphaFoldDB" id="A0A449AZE9"/>
<keyword evidence="4" id="KW-1185">Reference proteome</keyword>
<keyword evidence="2" id="KW-0812">Transmembrane</keyword>
<gene>
    <name evidence="3" type="ORF">NCTC10186_00347</name>
</gene>
<feature type="transmembrane region" description="Helical" evidence="2">
    <location>
        <begin position="117"/>
        <end position="135"/>
    </location>
</feature>
<feature type="transmembrane region" description="Helical" evidence="2">
    <location>
        <begin position="87"/>
        <end position="105"/>
    </location>
</feature>
<feature type="transmembrane region" description="Helical" evidence="2">
    <location>
        <begin position="250"/>
        <end position="275"/>
    </location>
</feature>
<reference evidence="3 4" key="1">
    <citation type="submission" date="2019-01" db="EMBL/GenBank/DDBJ databases">
        <authorList>
            <consortium name="Pathogen Informatics"/>
        </authorList>
    </citation>
    <scope>NUCLEOTIDE SEQUENCE [LARGE SCALE GENOMIC DNA]</scope>
    <source>
        <strain evidence="3 4">NCTC10186</strain>
    </source>
</reference>
<evidence type="ECO:0000313" key="3">
    <source>
        <dbReference type="EMBL" id="VEU72872.1"/>
    </source>
</evidence>
<evidence type="ECO:0000256" key="1">
    <source>
        <dbReference type="SAM" id="Coils"/>
    </source>
</evidence>
<dbReference type="EMBL" id="LR215031">
    <property type="protein sequence ID" value="VEU72872.1"/>
    <property type="molecule type" value="Genomic_DNA"/>
</dbReference>
<keyword evidence="2" id="KW-0472">Membrane</keyword>
<dbReference type="NCBIfam" id="NF046009">
    <property type="entry name" value="MAGa3780_fam"/>
    <property type="match status" value="1"/>
</dbReference>
<feature type="transmembrane region" description="Helical" evidence="2">
    <location>
        <begin position="20"/>
        <end position="38"/>
    </location>
</feature>
<feature type="coiled-coil region" evidence="1">
    <location>
        <begin position="334"/>
        <end position="361"/>
    </location>
</feature>
<protein>
    <submittedName>
        <fullName evidence="3">Uncharacterized protein</fullName>
    </submittedName>
</protein>
<dbReference type="RefSeq" id="WP_129724602.1">
    <property type="nucleotide sequence ID" value="NZ_LR215031.1"/>
</dbReference>
<dbReference type="KEGG" id="mgal:NCTC10186_00347"/>
<keyword evidence="1" id="KW-0175">Coiled coil</keyword>
<accession>A0A449AZE9</accession>
<dbReference type="Proteomes" id="UP000289862">
    <property type="component" value="Chromosome"/>
</dbReference>
<organism evidence="3 4">
    <name type="scientific">Mycoplasmopsis gallopavonis</name>
    <dbReference type="NCBI Taxonomy" id="76629"/>
    <lineage>
        <taxon>Bacteria</taxon>
        <taxon>Bacillati</taxon>
        <taxon>Mycoplasmatota</taxon>
        <taxon>Mycoplasmoidales</taxon>
        <taxon>Metamycoplasmataceae</taxon>
        <taxon>Mycoplasmopsis</taxon>
    </lineage>
</organism>
<sequence>MHKLFEKVIEKFKQFNKKDWITFSIGFFLLITYIVITMNEWKMVSYRAVADYSKIQDIIAKLPINEQKHFSDIVYPNANRLFWGGSTYWFTFLSNIFMAITLLFYPTAQNSLRAQKFYFASMVYIIIVASAYWTGVFMVPTTYTNLFYDQKVKSIIMHIVAPILGLATLYYERKRIQISNPSIWSFAIYPALYLILLIVPTYVLGYKFMEFGKTTQADGTIIYPSELSRGIVIYQLVSFNHPLGYPGDLIFIKVVLNILMISLAFISAPAIGFLLRQILRIRRPGQEEMPKLYFINPDTKYIKAMLKFTNRLSKYSLESANEIRERLFPKKDSNKKIQNYYQKAMETIQKLSKNKNKETNENNDMN</sequence>
<feature type="transmembrane region" description="Helical" evidence="2">
    <location>
        <begin position="155"/>
        <end position="171"/>
    </location>
</feature>
<name>A0A449AZE9_9BACT</name>
<evidence type="ECO:0000256" key="2">
    <source>
        <dbReference type="SAM" id="Phobius"/>
    </source>
</evidence>
<keyword evidence="2" id="KW-1133">Transmembrane helix</keyword>
<evidence type="ECO:0000313" key="4">
    <source>
        <dbReference type="Proteomes" id="UP000289862"/>
    </source>
</evidence>
<feature type="transmembrane region" description="Helical" evidence="2">
    <location>
        <begin position="183"/>
        <end position="203"/>
    </location>
</feature>
<proteinExistence type="predicted"/>